<sequence length="255" mass="28472">MLKPAYNFYGMSMSQLMLPYVQRHQSIVDAVAKLITMFSLTGIKTDMSAILQGDEGGANQLISRLKTLALGRDNQGVVALDGTTEEFFQINTPLSGLDTLLDKFTQMLAYPSKIPVLKIFGTPTAGLGNTSDGEIRVFYDCVSAQQEAYILPQIKVILDCMQLSLFGNIDESIKFVFNPLYQLDDNEQADVNLKKAQTAQIYIQEGVIDNEEARQALNDDEDSGYQLEGNAPERDPYDENEGGENRYCRKIKKKK</sequence>
<dbReference type="InterPro" id="IPR024459">
    <property type="entry name" value="Acb1-like_N"/>
</dbReference>
<feature type="domain" description="Anti-CBASS protein Acb1-like N-terminal" evidence="2">
    <location>
        <begin position="1"/>
        <end position="200"/>
    </location>
</feature>
<dbReference type="Pfam" id="PF06381">
    <property type="entry name" value="Phage_portal_3"/>
    <property type="match status" value="1"/>
</dbReference>
<evidence type="ECO:0000259" key="2">
    <source>
        <dbReference type="Pfam" id="PF06381"/>
    </source>
</evidence>
<accession>A0AAU8EIV7</accession>
<dbReference type="EMBL" id="PP844715">
    <property type="protein sequence ID" value="XCG99053.1"/>
    <property type="molecule type" value="Genomic_DNA"/>
</dbReference>
<evidence type="ECO:0000256" key="1">
    <source>
        <dbReference type="SAM" id="MobiDB-lite"/>
    </source>
</evidence>
<proteinExistence type="predicted"/>
<protein>
    <submittedName>
        <fullName evidence="3">Portal protein</fullName>
    </submittedName>
</protein>
<name>A0AAU8EIV7_9CAUD</name>
<feature type="compositionally biased region" description="Basic and acidic residues" evidence="1">
    <location>
        <begin position="231"/>
        <end position="247"/>
    </location>
</feature>
<organism evidence="3">
    <name type="scientific">Acinetobacter phage vB_AbaM-SPA</name>
    <dbReference type="NCBI Taxonomy" id="3161144"/>
    <lineage>
        <taxon>Viruses</taxon>
        <taxon>Duplodnaviria</taxon>
        <taxon>Heunggongvirae</taxon>
        <taxon>Uroviricota</taxon>
        <taxon>Caudoviricetes</taxon>
        <taxon>Obolenskvirus</taxon>
    </lineage>
</organism>
<evidence type="ECO:0000313" key="3">
    <source>
        <dbReference type="EMBL" id="XCG99053.1"/>
    </source>
</evidence>
<feature type="region of interest" description="Disordered" evidence="1">
    <location>
        <begin position="214"/>
        <end position="255"/>
    </location>
</feature>
<reference evidence="3" key="1">
    <citation type="submission" date="2024-05" db="EMBL/GenBank/DDBJ databases">
        <title>Genomic characterization and preclinical evaluation of Acinetobacter phage vB_AbaM-SPA against clinical multidrug-resistant Acinetobacter baumannii.</title>
        <authorList>
            <person name="Elshamy A.A."/>
            <person name="Saad B.T."/>
            <person name="Mabrouk S.S."/>
            <person name="Aboshanab K.M."/>
        </authorList>
    </citation>
    <scope>NUCLEOTIDE SEQUENCE</scope>
</reference>